<keyword evidence="10" id="KW-1185">Reference proteome</keyword>
<dbReference type="KEGG" id="asc:ASAC_0061"/>
<dbReference type="CDD" id="cd06261">
    <property type="entry name" value="TM_PBP2"/>
    <property type="match status" value="1"/>
</dbReference>
<dbReference type="PANTHER" id="PTHR30465">
    <property type="entry name" value="INNER MEMBRANE ABC TRANSPORTER"/>
    <property type="match status" value="1"/>
</dbReference>
<protein>
    <submittedName>
        <fullName evidence="9">Dipeptide/oligopeptide ABC transporter, permease protein</fullName>
    </submittedName>
</protein>
<accession>D9PZI1</accession>
<dbReference type="PROSITE" id="PS50928">
    <property type="entry name" value="ABC_TM1"/>
    <property type="match status" value="1"/>
</dbReference>
<comment type="similarity">
    <text evidence="7">Belongs to the binding-protein-dependent transport system permease family.</text>
</comment>
<feature type="transmembrane region" description="Helical" evidence="7">
    <location>
        <begin position="222"/>
        <end position="241"/>
    </location>
</feature>
<dbReference type="Gene3D" id="1.10.3720.10">
    <property type="entry name" value="MetI-like"/>
    <property type="match status" value="1"/>
</dbReference>
<evidence type="ECO:0000256" key="5">
    <source>
        <dbReference type="ARBA" id="ARBA00022989"/>
    </source>
</evidence>
<feature type="transmembrane region" description="Helical" evidence="7">
    <location>
        <begin position="132"/>
        <end position="154"/>
    </location>
</feature>
<evidence type="ECO:0000313" key="10">
    <source>
        <dbReference type="Proteomes" id="UP000000346"/>
    </source>
</evidence>
<reference evidence="9 10" key="1">
    <citation type="journal article" date="2010" name="Appl. Environ. Microbiol.">
        <title>The genome sequence of the crenarchaeon Acidilobus saccharovorans supports a new order, Acidilobales, and suggests an important ecological role in terrestrial acidic hot springs.</title>
        <authorList>
            <person name="Mardanov A.V."/>
            <person name="Svetlitchnyi V.A."/>
            <person name="Beletsky A.V."/>
            <person name="Prokofeva M.I."/>
            <person name="Bonch-Osmolovskaya E.A."/>
            <person name="Ravin N.V."/>
            <person name="Skryabin K.G."/>
        </authorList>
    </citation>
    <scope>NUCLEOTIDE SEQUENCE [LARGE SCALE GENOMIC DNA]</scope>
    <source>
        <strain evidence="10">DSM 16705 / JCM 18335 / VKM B-2471 / 345-15</strain>
    </source>
</reference>
<dbReference type="InParanoid" id="D9PZI1"/>
<feature type="transmembrane region" description="Helical" evidence="7">
    <location>
        <begin position="175"/>
        <end position="195"/>
    </location>
</feature>
<feature type="transmembrane region" description="Helical" evidence="7">
    <location>
        <begin position="321"/>
        <end position="344"/>
    </location>
</feature>
<dbReference type="STRING" id="666510.ASAC_0061"/>
<dbReference type="GO" id="GO:0055085">
    <property type="term" value="P:transmembrane transport"/>
    <property type="evidence" value="ECO:0007669"/>
    <property type="project" value="InterPro"/>
</dbReference>
<dbReference type="AlphaFoldDB" id="D9PZI1"/>
<dbReference type="FunCoup" id="D9PZI1">
    <property type="interactions" value="22"/>
</dbReference>
<evidence type="ECO:0000259" key="8">
    <source>
        <dbReference type="PROSITE" id="PS50928"/>
    </source>
</evidence>
<sequence length="357" mass="39050">MGYKTFLAKTAIIYITVLFAAMIILYVFTYPVIQKLYADYVKYSASQLKTELIRHARGSLNLTQVNLEVESYEKSLEAAYGLNQPLIVRFALQMKALITFHFGVTPPGVSYPGYTSSNNIAQIIAVALPRTIILFTTGTIIIIAVGTLLGVLAARYQGSAYDKAIPVIAVVHQSLPTWWIGFLLIAGLAYGLRWFPPGGIVSAGLNFSREPLQYVASLLDHMTLPLLAFFIVNVGGFAYVVRSLTLATTKEDFVLTAKARGLPERRIVFGHILKTASPSIATQAMLWLASSFAGGLTTEIVFVWPGIGLLTYYAVLESDEATVMAITYVLTLVLVIALFLNEIIKGILDPRIRASQG</sequence>
<evidence type="ECO:0000256" key="4">
    <source>
        <dbReference type="ARBA" id="ARBA00022692"/>
    </source>
</evidence>
<dbReference type="GO" id="GO:0005886">
    <property type="term" value="C:plasma membrane"/>
    <property type="evidence" value="ECO:0007669"/>
    <property type="project" value="UniProtKB-SubCell"/>
</dbReference>
<gene>
    <name evidence="9" type="ordered locus">ASAC_0061</name>
</gene>
<proteinExistence type="inferred from homology"/>
<dbReference type="OrthoDB" id="44105at2157"/>
<keyword evidence="3" id="KW-1003">Cell membrane</keyword>
<dbReference type="InterPro" id="IPR035906">
    <property type="entry name" value="MetI-like_sf"/>
</dbReference>
<evidence type="ECO:0000256" key="3">
    <source>
        <dbReference type="ARBA" id="ARBA00022475"/>
    </source>
</evidence>
<evidence type="ECO:0000313" key="9">
    <source>
        <dbReference type="EMBL" id="ADL18469.1"/>
    </source>
</evidence>
<dbReference type="InterPro" id="IPR000515">
    <property type="entry name" value="MetI-like"/>
</dbReference>
<evidence type="ECO:0000256" key="7">
    <source>
        <dbReference type="RuleBase" id="RU363032"/>
    </source>
</evidence>
<dbReference type="EMBL" id="CP001742">
    <property type="protein sequence ID" value="ADL18469.1"/>
    <property type="molecule type" value="Genomic_DNA"/>
</dbReference>
<keyword evidence="6 7" id="KW-0472">Membrane</keyword>
<dbReference type="SUPFAM" id="SSF161098">
    <property type="entry name" value="MetI-like"/>
    <property type="match status" value="1"/>
</dbReference>
<dbReference type="eggNOG" id="arCOG00751">
    <property type="taxonomic scope" value="Archaea"/>
</dbReference>
<evidence type="ECO:0000256" key="1">
    <source>
        <dbReference type="ARBA" id="ARBA00004651"/>
    </source>
</evidence>
<evidence type="ECO:0000256" key="6">
    <source>
        <dbReference type="ARBA" id="ARBA00023136"/>
    </source>
</evidence>
<keyword evidence="2 7" id="KW-0813">Transport</keyword>
<dbReference type="PANTHER" id="PTHR30465:SF45">
    <property type="entry name" value="BINDING-PROTEIN-DEPENDENT TRANSPORT SYSTEMS INNER MEMBRANE COMPONENT"/>
    <property type="match status" value="1"/>
</dbReference>
<keyword evidence="4 7" id="KW-0812">Transmembrane</keyword>
<organism evidence="9 10">
    <name type="scientific">Acidilobus saccharovorans (strain DSM 16705 / JCM 18335 / VKM B-2471 / 345-15)</name>
    <dbReference type="NCBI Taxonomy" id="666510"/>
    <lineage>
        <taxon>Archaea</taxon>
        <taxon>Thermoproteota</taxon>
        <taxon>Thermoprotei</taxon>
        <taxon>Acidilobales</taxon>
        <taxon>Acidilobaceae</taxon>
        <taxon>Acidilobus</taxon>
    </lineage>
</organism>
<dbReference type="HOGENOM" id="CLU_036879_1_0_2"/>
<dbReference type="Pfam" id="PF00528">
    <property type="entry name" value="BPD_transp_1"/>
    <property type="match status" value="1"/>
</dbReference>
<feature type="transmembrane region" description="Helical" evidence="7">
    <location>
        <begin position="12"/>
        <end position="33"/>
    </location>
</feature>
<feature type="transmembrane region" description="Helical" evidence="7">
    <location>
        <begin position="284"/>
        <end position="315"/>
    </location>
</feature>
<name>D9PZI1_ACIS3</name>
<comment type="subcellular location">
    <subcellularLocation>
        <location evidence="1 7">Cell membrane</location>
        <topology evidence="1 7">Multi-pass membrane protein</topology>
    </subcellularLocation>
</comment>
<feature type="domain" description="ABC transmembrane type-1" evidence="8">
    <location>
        <begin position="128"/>
        <end position="341"/>
    </location>
</feature>
<keyword evidence="5 7" id="KW-1133">Transmembrane helix</keyword>
<evidence type="ECO:0000256" key="2">
    <source>
        <dbReference type="ARBA" id="ARBA00022448"/>
    </source>
</evidence>
<dbReference type="Proteomes" id="UP000000346">
    <property type="component" value="Chromosome"/>
</dbReference>